<evidence type="ECO:0000313" key="2">
    <source>
        <dbReference type="Proteomes" id="UP000649617"/>
    </source>
</evidence>
<proteinExistence type="predicted"/>
<sequence>MSGEILLEESEAKSRTPVKMLVQKIRAMVDTEAELVQICLGTTVLEHGAMLGDYLAPETQKPMMELTFLKLLGPAVTAEALTGRDIKLLDSVPGRGDRCHFDRSYRFISLGSFADKTSMRYLMTSNDDKVTPSEEPMWRLNVRMPVIVYLNFRSEMHCRCARDWLEKGAWTRSTQMDSTVTSGIPNGPYSGPVFFKAVDSGLLDLNGSDCGEGTYFVFIDIQPNLS</sequence>
<comment type="caution">
    <text evidence="1">The sequence shown here is derived from an EMBL/GenBank/DDBJ whole genome shotgun (WGS) entry which is preliminary data.</text>
</comment>
<dbReference type="AlphaFoldDB" id="A0A812JYH3"/>
<keyword evidence="2" id="KW-1185">Reference proteome</keyword>
<dbReference type="OrthoDB" id="406575at2759"/>
<dbReference type="EMBL" id="CAJNIZ010003091">
    <property type="protein sequence ID" value="CAE7218487.1"/>
    <property type="molecule type" value="Genomic_DNA"/>
</dbReference>
<organism evidence="1 2">
    <name type="scientific">Symbiodinium pilosum</name>
    <name type="common">Dinoflagellate</name>
    <dbReference type="NCBI Taxonomy" id="2952"/>
    <lineage>
        <taxon>Eukaryota</taxon>
        <taxon>Sar</taxon>
        <taxon>Alveolata</taxon>
        <taxon>Dinophyceae</taxon>
        <taxon>Suessiales</taxon>
        <taxon>Symbiodiniaceae</taxon>
        <taxon>Symbiodinium</taxon>
    </lineage>
</organism>
<evidence type="ECO:0000313" key="1">
    <source>
        <dbReference type="EMBL" id="CAE7218487.1"/>
    </source>
</evidence>
<protein>
    <submittedName>
        <fullName evidence="1">Uncharacterized protein</fullName>
    </submittedName>
</protein>
<reference evidence="1" key="1">
    <citation type="submission" date="2021-02" db="EMBL/GenBank/DDBJ databases">
        <authorList>
            <person name="Dougan E. K."/>
            <person name="Rhodes N."/>
            <person name="Thang M."/>
            <person name="Chan C."/>
        </authorList>
    </citation>
    <scope>NUCLEOTIDE SEQUENCE</scope>
</reference>
<name>A0A812JYH3_SYMPI</name>
<dbReference type="Proteomes" id="UP000649617">
    <property type="component" value="Unassembled WGS sequence"/>
</dbReference>
<gene>
    <name evidence="1" type="ORF">SPIL2461_LOCUS2761</name>
</gene>
<accession>A0A812JYH3</accession>